<dbReference type="GO" id="GO:0003723">
    <property type="term" value="F:RNA binding"/>
    <property type="evidence" value="ECO:0007669"/>
    <property type="project" value="UniProtKB-KW"/>
</dbReference>
<comment type="caution">
    <text evidence="2">Lacks conserved residue(s) required for the propagation of feature annotation.</text>
</comment>
<dbReference type="Gene3D" id="3.40.50.2300">
    <property type="match status" value="1"/>
</dbReference>
<keyword evidence="3" id="KW-0694">RNA-binding</keyword>
<dbReference type="Proteomes" id="UP000319976">
    <property type="component" value="Chromosome"/>
</dbReference>
<dbReference type="PROSITE" id="PS50110">
    <property type="entry name" value="RESPONSE_REGULATORY"/>
    <property type="match status" value="1"/>
</dbReference>
<dbReference type="InterPro" id="IPR036280">
    <property type="entry name" value="Multihaem_cyt_sf"/>
</dbReference>
<reference evidence="6 7" key="1">
    <citation type="submission" date="2019-02" db="EMBL/GenBank/DDBJ databases">
        <title>Deep-cultivation of Planctomycetes and their phenomic and genomic characterization uncovers novel biology.</title>
        <authorList>
            <person name="Wiegand S."/>
            <person name="Jogler M."/>
            <person name="Boedeker C."/>
            <person name="Pinto D."/>
            <person name="Vollmers J."/>
            <person name="Rivas-Marin E."/>
            <person name="Kohn T."/>
            <person name="Peeters S.H."/>
            <person name="Heuer A."/>
            <person name="Rast P."/>
            <person name="Oberbeckmann S."/>
            <person name="Bunk B."/>
            <person name="Jeske O."/>
            <person name="Meyerdierks A."/>
            <person name="Storesund J.E."/>
            <person name="Kallscheuer N."/>
            <person name="Luecker S."/>
            <person name="Lage O.M."/>
            <person name="Pohl T."/>
            <person name="Merkel B.J."/>
            <person name="Hornburger P."/>
            <person name="Mueller R.-W."/>
            <person name="Bruemmer F."/>
            <person name="Labrenz M."/>
            <person name="Spormann A.M."/>
            <person name="Op den Camp H."/>
            <person name="Overmann J."/>
            <person name="Amann R."/>
            <person name="Jetten M.S.M."/>
            <person name="Mascher T."/>
            <person name="Medema M.H."/>
            <person name="Devos D.P."/>
            <person name="Kaster A.-K."/>
            <person name="Ovreas L."/>
            <person name="Rohde M."/>
            <person name="Galperin M.Y."/>
            <person name="Jogler C."/>
        </authorList>
    </citation>
    <scope>NUCLEOTIDE SEQUENCE [LARGE SCALE GENOMIC DNA]</scope>
    <source>
        <strain evidence="6 7">V22</strain>
    </source>
</reference>
<evidence type="ECO:0000259" key="5">
    <source>
        <dbReference type="PROSITE" id="PS50110"/>
    </source>
</evidence>
<dbReference type="OrthoDB" id="9790669at2"/>
<dbReference type="InterPro" id="IPR001789">
    <property type="entry name" value="Sig_transdc_resp-reg_receiver"/>
</dbReference>
<dbReference type="KEGG" id="chya:V22_38520"/>
<protein>
    <submittedName>
        <fullName evidence="6">Alkaline phosphatase synthesis transcriptional regulatory protein PhoP</fullName>
    </submittedName>
</protein>
<accession>A0A517TDZ4</accession>
<dbReference type="Gene3D" id="2.60.200.20">
    <property type="match status" value="1"/>
</dbReference>
<dbReference type="GO" id="GO:0000160">
    <property type="term" value="P:phosphorelay signal transduction system"/>
    <property type="evidence" value="ECO:0007669"/>
    <property type="project" value="InterPro"/>
</dbReference>
<dbReference type="AlphaFoldDB" id="A0A517TDZ4"/>
<evidence type="ECO:0000256" key="4">
    <source>
        <dbReference type="SAM" id="MobiDB-lite"/>
    </source>
</evidence>
<dbReference type="RefSeq" id="WP_145265785.1">
    <property type="nucleotide sequence ID" value="NZ_CP036316.1"/>
</dbReference>
<dbReference type="EMBL" id="CP036316">
    <property type="protein sequence ID" value="QDT66582.1"/>
    <property type="molecule type" value="Genomic_DNA"/>
</dbReference>
<dbReference type="SUPFAM" id="SSF49879">
    <property type="entry name" value="SMAD/FHA domain"/>
    <property type="match status" value="1"/>
</dbReference>
<dbReference type="InterPro" id="IPR050595">
    <property type="entry name" value="Bact_response_regulator"/>
</dbReference>
<sequence>MAIMSNDEIQSVKSVMIVDEPGNGKMLAKELQARGFETITATNAGEARILVKTKEPAFILTELILPRETGFELCGYLKHKNDTLPVLILTEVDLDVARNLAIWAGADAYLTKPVDAATLEDTMHTIARQLADRVRDQQQQITGDIDFKCQKCHKELHVKAEHAGKLTFCSGCKSMSKVPAVSVQSGGYWRHTEQDIEEGRGEGSGGPGGGKTEFFCDECGIMLDVFKANDRGEIKCAGCGKKHRIPKWVLRQRRLFFRRPKVDENKLLTFNPARYITIPCEECHTHFRYYPDDPTPNTECPSCGHVQQSVSLKGSPLSRAALISTGRMLAFMNSKFKSKRFLVPTDREISIGTSPKCGLTLDEEGLQRRHGMLREAGGNVAAVPIEGEVYVNGKKVTNRAWLKPGDIVDFGPVQLKLVGETDLDEGHLLQKSAQEISAEEEEGFAGQTEIAGQAARILQLHWERLRESIREKAKQERVAKKAAAQQAASQQPAPAPNPPVPANGSTIEEPSSPLENDDTTDFETDAVMHD</sequence>
<evidence type="ECO:0000313" key="7">
    <source>
        <dbReference type="Proteomes" id="UP000319976"/>
    </source>
</evidence>
<dbReference type="PROSITE" id="PS50889">
    <property type="entry name" value="S4"/>
    <property type="match status" value="1"/>
</dbReference>
<evidence type="ECO:0000313" key="6">
    <source>
        <dbReference type="EMBL" id="QDT66582.1"/>
    </source>
</evidence>
<feature type="compositionally biased region" description="Low complexity" evidence="4">
    <location>
        <begin position="481"/>
        <end position="492"/>
    </location>
</feature>
<dbReference type="SMART" id="SM00448">
    <property type="entry name" value="REC"/>
    <property type="match status" value="1"/>
</dbReference>
<dbReference type="Pfam" id="PF00072">
    <property type="entry name" value="Response_reg"/>
    <property type="match status" value="1"/>
</dbReference>
<feature type="domain" description="Response regulatory" evidence="5">
    <location>
        <begin position="13"/>
        <end position="127"/>
    </location>
</feature>
<dbReference type="SUPFAM" id="SSF48695">
    <property type="entry name" value="Multiheme cytochromes"/>
    <property type="match status" value="1"/>
</dbReference>
<keyword evidence="7" id="KW-1185">Reference proteome</keyword>
<dbReference type="SUPFAM" id="SSF52172">
    <property type="entry name" value="CheY-like"/>
    <property type="match status" value="1"/>
</dbReference>
<organism evidence="6 7">
    <name type="scientific">Calycomorphotria hydatis</name>
    <dbReference type="NCBI Taxonomy" id="2528027"/>
    <lineage>
        <taxon>Bacteria</taxon>
        <taxon>Pseudomonadati</taxon>
        <taxon>Planctomycetota</taxon>
        <taxon>Planctomycetia</taxon>
        <taxon>Planctomycetales</taxon>
        <taxon>Planctomycetaceae</taxon>
        <taxon>Calycomorphotria</taxon>
    </lineage>
</organism>
<evidence type="ECO:0000256" key="2">
    <source>
        <dbReference type="PROSITE-ProRule" id="PRU00169"/>
    </source>
</evidence>
<proteinExistence type="predicted"/>
<dbReference type="InterPro" id="IPR008984">
    <property type="entry name" value="SMAD_FHA_dom_sf"/>
</dbReference>
<dbReference type="CDD" id="cd00060">
    <property type="entry name" value="FHA"/>
    <property type="match status" value="1"/>
</dbReference>
<feature type="region of interest" description="Disordered" evidence="4">
    <location>
        <begin position="471"/>
        <end position="530"/>
    </location>
</feature>
<gene>
    <name evidence="6" type="primary">phoP_2</name>
    <name evidence="6" type="ORF">V22_38520</name>
</gene>
<name>A0A517TDZ4_9PLAN</name>
<evidence type="ECO:0000256" key="3">
    <source>
        <dbReference type="PROSITE-ProRule" id="PRU00182"/>
    </source>
</evidence>
<evidence type="ECO:0000256" key="1">
    <source>
        <dbReference type="ARBA" id="ARBA00022553"/>
    </source>
</evidence>
<dbReference type="PANTHER" id="PTHR44591">
    <property type="entry name" value="STRESS RESPONSE REGULATOR PROTEIN 1"/>
    <property type="match status" value="1"/>
</dbReference>
<dbReference type="Pfam" id="PF00498">
    <property type="entry name" value="FHA"/>
    <property type="match status" value="1"/>
</dbReference>
<dbReference type="InterPro" id="IPR011006">
    <property type="entry name" value="CheY-like_superfamily"/>
</dbReference>
<dbReference type="InterPro" id="IPR000253">
    <property type="entry name" value="FHA_dom"/>
</dbReference>
<keyword evidence="1" id="KW-0597">Phosphoprotein</keyword>
<dbReference type="PANTHER" id="PTHR44591:SF3">
    <property type="entry name" value="RESPONSE REGULATORY DOMAIN-CONTAINING PROTEIN"/>
    <property type="match status" value="1"/>
</dbReference>
<feature type="compositionally biased region" description="Acidic residues" evidence="4">
    <location>
        <begin position="515"/>
        <end position="524"/>
    </location>
</feature>